<keyword evidence="1 5" id="KW-0378">Hydrolase</keyword>
<dbReference type="GO" id="GO:0016042">
    <property type="term" value="P:lipid catabolic process"/>
    <property type="evidence" value="ECO:0007669"/>
    <property type="project" value="UniProtKB-KW"/>
</dbReference>
<evidence type="ECO:0000313" key="5">
    <source>
        <dbReference type="EMBL" id="RQW97874.1"/>
    </source>
</evidence>
<accession>A0A3N9WAL1</accession>
<evidence type="ECO:0000256" key="2">
    <source>
        <dbReference type="ARBA" id="ARBA00022963"/>
    </source>
</evidence>
<dbReference type="GO" id="GO:0003847">
    <property type="term" value="F:1-alkyl-2-acetylglycerophosphocholine esterase activity"/>
    <property type="evidence" value="ECO:0007669"/>
    <property type="project" value="TreeGrafter"/>
</dbReference>
<dbReference type="Pfam" id="PF03403">
    <property type="entry name" value="PAF-AH_p_II"/>
    <property type="match status" value="1"/>
</dbReference>
<feature type="signal peptide" evidence="4">
    <location>
        <begin position="1"/>
        <end position="23"/>
    </location>
</feature>
<evidence type="ECO:0000313" key="6">
    <source>
        <dbReference type="Proteomes" id="UP000282312"/>
    </source>
</evidence>
<dbReference type="PANTHER" id="PTHR10272:SF0">
    <property type="entry name" value="PLATELET-ACTIVATING FACTOR ACETYLHYDROLASE"/>
    <property type="match status" value="1"/>
</dbReference>
<feature type="chain" id="PRO_5039465675" evidence="4">
    <location>
        <begin position="24"/>
        <end position="303"/>
    </location>
</feature>
<dbReference type="Proteomes" id="UP000282312">
    <property type="component" value="Unassembled WGS sequence"/>
</dbReference>
<name>A0A3N9WAL1_9ACTN</name>
<keyword evidence="6" id="KW-1185">Reference proteome</keyword>
<keyword evidence="3" id="KW-0443">Lipid metabolism</keyword>
<dbReference type="InterPro" id="IPR029058">
    <property type="entry name" value="AB_hydrolase_fold"/>
</dbReference>
<dbReference type="PROSITE" id="PS51257">
    <property type="entry name" value="PROKAR_LIPOPROTEIN"/>
    <property type="match status" value="1"/>
</dbReference>
<dbReference type="SUPFAM" id="SSF53474">
    <property type="entry name" value="alpha/beta-Hydrolases"/>
    <property type="match status" value="1"/>
</dbReference>
<dbReference type="EMBL" id="QGSZ01000310">
    <property type="protein sequence ID" value="RQW97874.1"/>
    <property type="molecule type" value="Genomic_DNA"/>
</dbReference>
<dbReference type="Gene3D" id="3.40.50.1820">
    <property type="entry name" value="alpha/beta hydrolase"/>
    <property type="match status" value="1"/>
</dbReference>
<sequence length="303" mass="31020">MGAGRLLAVLVTALLAGCAPATAVAGGATGPLPARRAPEGSYAVGVRTLTLDPRSARPLPVTIWYPASTGQVAAGLVAAGRFPVVIYSHGLGSRPELHADLTTRWAAAGFVVAAPAYPHTRAGAAHFTRADVRHQPADAWRLIRYLGGLDRSRADPLAGHLDLTSVAAAGHSAGGFTTSGMFSEGHPARLRAGIVIAGGGVPGSFAGPAAPVLFVHGTADPVVPVAVGRAAYARTPGPAAFLSLLDQDHGEYLTPGHPGFGPVLATTTDFLRWTLYGDRAAAARLPADAHSPTLTRYESRPAH</sequence>
<dbReference type="AlphaFoldDB" id="A0A3N9WAL1"/>
<organism evidence="5 6">
    <name type="scientific">Micromonospora inaquosa</name>
    <dbReference type="NCBI Taxonomy" id="2203716"/>
    <lineage>
        <taxon>Bacteria</taxon>
        <taxon>Bacillati</taxon>
        <taxon>Actinomycetota</taxon>
        <taxon>Actinomycetes</taxon>
        <taxon>Micromonosporales</taxon>
        <taxon>Micromonosporaceae</taxon>
        <taxon>Micromonospora</taxon>
    </lineage>
</organism>
<dbReference type="RefSeq" id="WP_124776241.1">
    <property type="nucleotide sequence ID" value="NZ_QGSZ01000310.1"/>
</dbReference>
<reference evidence="5 6" key="1">
    <citation type="submission" date="2018-05" db="EMBL/GenBank/DDBJ databases">
        <title>Micromonospora from Atacama Desert.</title>
        <authorList>
            <person name="Carro L."/>
            <person name="Goodfellow M."/>
            <person name="Klenk H.-P."/>
        </authorList>
    </citation>
    <scope>NUCLEOTIDE SEQUENCE [LARGE SCALE GENOMIC DNA]</scope>
    <source>
        <strain evidence="5 6">LB39</strain>
    </source>
</reference>
<protein>
    <submittedName>
        <fullName evidence="5">Alpha/beta hydrolase</fullName>
    </submittedName>
</protein>
<evidence type="ECO:0000256" key="3">
    <source>
        <dbReference type="ARBA" id="ARBA00023098"/>
    </source>
</evidence>
<dbReference type="OrthoDB" id="5243890at2"/>
<keyword evidence="2" id="KW-0442">Lipid degradation</keyword>
<evidence type="ECO:0000256" key="4">
    <source>
        <dbReference type="SAM" id="SignalP"/>
    </source>
</evidence>
<dbReference type="PANTHER" id="PTHR10272">
    <property type="entry name" value="PLATELET-ACTIVATING FACTOR ACETYLHYDROLASE"/>
    <property type="match status" value="1"/>
</dbReference>
<evidence type="ECO:0000256" key="1">
    <source>
        <dbReference type="ARBA" id="ARBA00022801"/>
    </source>
</evidence>
<gene>
    <name evidence="5" type="ORF">DLJ59_28320</name>
</gene>
<comment type="caution">
    <text evidence="5">The sequence shown here is derived from an EMBL/GenBank/DDBJ whole genome shotgun (WGS) entry which is preliminary data.</text>
</comment>
<keyword evidence="4" id="KW-0732">Signal</keyword>
<proteinExistence type="predicted"/>